<keyword evidence="5 6" id="KW-0378">Hydrolase</keyword>
<dbReference type="PANTHER" id="PTHR20854">
    <property type="entry name" value="INOSITOL MONOPHOSPHATASE"/>
    <property type="match status" value="1"/>
</dbReference>
<dbReference type="InterPro" id="IPR020550">
    <property type="entry name" value="Inositol_monophosphatase_CS"/>
</dbReference>
<dbReference type="Gene3D" id="3.40.190.80">
    <property type="match status" value="1"/>
</dbReference>
<dbReference type="GO" id="GO:0016787">
    <property type="term" value="F:hydrolase activity"/>
    <property type="evidence" value="ECO:0007669"/>
    <property type="project" value="UniProtKB-KW"/>
</dbReference>
<evidence type="ECO:0000256" key="1">
    <source>
        <dbReference type="ARBA" id="ARBA00001033"/>
    </source>
</evidence>
<dbReference type="Gene3D" id="3.30.540.10">
    <property type="entry name" value="Fructose-1,6-Bisphosphatase, subunit A, domain 1"/>
    <property type="match status" value="1"/>
</dbReference>
<organism evidence="6 7">
    <name type="scientific">Actinoplanes sandaracinus</name>
    <dbReference type="NCBI Taxonomy" id="3045177"/>
    <lineage>
        <taxon>Bacteria</taxon>
        <taxon>Bacillati</taxon>
        <taxon>Actinomycetota</taxon>
        <taxon>Actinomycetes</taxon>
        <taxon>Micromonosporales</taxon>
        <taxon>Micromonosporaceae</taxon>
        <taxon>Actinoplanes</taxon>
    </lineage>
</organism>
<dbReference type="Proteomes" id="UP001241758">
    <property type="component" value="Unassembled WGS sequence"/>
</dbReference>
<keyword evidence="3 5" id="KW-0479">Metal-binding</keyword>
<dbReference type="Pfam" id="PF00459">
    <property type="entry name" value="Inositol_P"/>
    <property type="match status" value="1"/>
</dbReference>
<proteinExistence type="inferred from homology"/>
<accession>A0ABT6X073</accession>
<comment type="similarity">
    <text evidence="5">Belongs to the inositol monophosphatase superfamily.</text>
</comment>
<protein>
    <recommendedName>
        <fullName evidence="5">Inositol-1-monophosphatase</fullName>
        <ecNumber evidence="5">3.1.3.25</ecNumber>
    </recommendedName>
</protein>
<dbReference type="CDD" id="cd01639">
    <property type="entry name" value="IMPase"/>
    <property type="match status" value="1"/>
</dbReference>
<dbReference type="InterPro" id="IPR000760">
    <property type="entry name" value="Inositol_monophosphatase-like"/>
</dbReference>
<reference evidence="6 7" key="1">
    <citation type="submission" date="2023-05" db="EMBL/GenBank/DDBJ databases">
        <title>Actinoplanes sp. NEAU-A12 genome sequencing.</title>
        <authorList>
            <person name="Wang Z.-S."/>
        </authorList>
    </citation>
    <scope>NUCLEOTIDE SEQUENCE [LARGE SCALE GENOMIC DNA]</scope>
    <source>
        <strain evidence="6 7">NEAU-A12</strain>
    </source>
</reference>
<comment type="caution">
    <text evidence="6">The sequence shown here is derived from an EMBL/GenBank/DDBJ whole genome shotgun (WGS) entry which is preliminary data.</text>
</comment>
<dbReference type="PRINTS" id="PR00377">
    <property type="entry name" value="IMPHPHTASES"/>
</dbReference>
<comment type="catalytic activity">
    <reaction evidence="1 5">
        <text>a myo-inositol phosphate + H2O = myo-inositol + phosphate</text>
        <dbReference type="Rhea" id="RHEA:24056"/>
        <dbReference type="ChEBI" id="CHEBI:15377"/>
        <dbReference type="ChEBI" id="CHEBI:17268"/>
        <dbReference type="ChEBI" id="CHEBI:43474"/>
        <dbReference type="ChEBI" id="CHEBI:84139"/>
        <dbReference type="EC" id="3.1.3.25"/>
    </reaction>
</comment>
<keyword evidence="4 5" id="KW-0460">Magnesium</keyword>
<dbReference type="EC" id="3.1.3.25" evidence="5"/>
<gene>
    <name evidence="6" type="ORF">QLQ12_43135</name>
</gene>
<dbReference type="SUPFAM" id="SSF56655">
    <property type="entry name" value="Carbohydrate phosphatase"/>
    <property type="match status" value="1"/>
</dbReference>
<evidence type="ECO:0000256" key="5">
    <source>
        <dbReference type="RuleBase" id="RU364068"/>
    </source>
</evidence>
<dbReference type="EMBL" id="JASCTH010000044">
    <property type="protein sequence ID" value="MDI6105398.1"/>
    <property type="molecule type" value="Genomic_DNA"/>
</dbReference>
<dbReference type="PANTHER" id="PTHR20854:SF4">
    <property type="entry name" value="INOSITOL-1-MONOPHOSPHATASE-RELATED"/>
    <property type="match status" value="1"/>
</dbReference>
<dbReference type="PROSITE" id="PS00630">
    <property type="entry name" value="IMP_2"/>
    <property type="match status" value="1"/>
</dbReference>
<comment type="cofactor">
    <cofactor evidence="2 5">
        <name>Mg(2+)</name>
        <dbReference type="ChEBI" id="CHEBI:18420"/>
    </cofactor>
</comment>
<sequence>MTRELLDLAIRAALAGGAVVRAATGVRPAGHKSSATDPVTEIDIASEAAITAVLSSARPEDGLLGEEGTARAGTSGLRWVVDPVDGTTNLVYGLPHVTISIAVEELTSDGEWRALVGVVHDPARAETFTAVRGHGARLGDAPIRVNDPVPLDRALVATGFGYRSTSRARQASTLRTLLDRVRDVRSHGSAALELCWLAAGRCDAYYEDELAPWDWAAGALIAAEAGAHVSALGTGVIAAGPALHPALAGVVHHPAPAAAPERTGHVSVSR</sequence>
<keyword evidence="7" id="KW-1185">Reference proteome</keyword>
<evidence type="ECO:0000256" key="3">
    <source>
        <dbReference type="ARBA" id="ARBA00022723"/>
    </source>
</evidence>
<evidence type="ECO:0000256" key="2">
    <source>
        <dbReference type="ARBA" id="ARBA00001946"/>
    </source>
</evidence>
<dbReference type="RefSeq" id="WP_282766860.1">
    <property type="nucleotide sequence ID" value="NZ_JASCTH010000044.1"/>
</dbReference>
<evidence type="ECO:0000313" key="6">
    <source>
        <dbReference type="EMBL" id="MDI6105398.1"/>
    </source>
</evidence>
<name>A0ABT6X073_9ACTN</name>
<evidence type="ECO:0000313" key="7">
    <source>
        <dbReference type="Proteomes" id="UP001241758"/>
    </source>
</evidence>
<evidence type="ECO:0000256" key="4">
    <source>
        <dbReference type="ARBA" id="ARBA00022842"/>
    </source>
</evidence>
<dbReference type="InterPro" id="IPR033942">
    <property type="entry name" value="IMPase"/>
</dbReference>